<dbReference type="InterPro" id="IPR017452">
    <property type="entry name" value="GPCR_Rhodpsn_7TM"/>
</dbReference>
<dbReference type="HOGENOM" id="CLU_027149_0_1_1"/>
<reference evidence="9" key="2">
    <citation type="submission" date="2015-01" db="EMBL/GenBank/DDBJ databases">
        <title>Evolutionary Origins and Diversification of the Mycorrhizal Mutualists.</title>
        <authorList>
            <consortium name="DOE Joint Genome Institute"/>
            <consortium name="Mycorrhizal Genomics Consortium"/>
            <person name="Kohler A."/>
            <person name="Kuo A."/>
            <person name="Nagy L.G."/>
            <person name="Floudas D."/>
            <person name="Copeland A."/>
            <person name="Barry K.W."/>
            <person name="Cichocki N."/>
            <person name="Veneault-Fourrey C."/>
            <person name="LaButti K."/>
            <person name="Lindquist E.A."/>
            <person name="Lipzen A."/>
            <person name="Lundell T."/>
            <person name="Morin E."/>
            <person name="Murat C."/>
            <person name="Riley R."/>
            <person name="Ohm R."/>
            <person name="Sun H."/>
            <person name="Tunlid A."/>
            <person name="Henrissat B."/>
            <person name="Grigoriev I.V."/>
            <person name="Hibbett D.S."/>
            <person name="Martin F."/>
        </authorList>
    </citation>
    <scope>NUCLEOTIDE SEQUENCE [LARGE SCALE GENOMIC DNA]</scope>
    <source>
        <strain evidence="9">F 1598</strain>
    </source>
</reference>
<feature type="transmembrane region" description="Helical" evidence="6">
    <location>
        <begin position="146"/>
        <end position="169"/>
    </location>
</feature>
<accession>A0A0C3FFZ8</accession>
<dbReference type="PROSITE" id="PS50262">
    <property type="entry name" value="G_PROTEIN_RECEP_F1_2"/>
    <property type="match status" value="1"/>
</dbReference>
<feature type="transmembrane region" description="Helical" evidence="6">
    <location>
        <begin position="262"/>
        <end position="282"/>
    </location>
</feature>
<evidence type="ECO:0000256" key="3">
    <source>
        <dbReference type="ARBA" id="ARBA00022989"/>
    </source>
</evidence>
<organism evidence="8 9">
    <name type="scientific">Piloderma croceum (strain F 1598)</name>
    <dbReference type="NCBI Taxonomy" id="765440"/>
    <lineage>
        <taxon>Eukaryota</taxon>
        <taxon>Fungi</taxon>
        <taxon>Dikarya</taxon>
        <taxon>Basidiomycota</taxon>
        <taxon>Agaricomycotina</taxon>
        <taxon>Agaricomycetes</taxon>
        <taxon>Agaricomycetidae</taxon>
        <taxon>Atheliales</taxon>
        <taxon>Atheliaceae</taxon>
        <taxon>Piloderma</taxon>
    </lineage>
</organism>
<evidence type="ECO:0000256" key="5">
    <source>
        <dbReference type="SAM" id="MobiDB-lite"/>
    </source>
</evidence>
<evidence type="ECO:0000313" key="9">
    <source>
        <dbReference type="Proteomes" id="UP000054166"/>
    </source>
</evidence>
<evidence type="ECO:0000256" key="6">
    <source>
        <dbReference type="SAM" id="Phobius"/>
    </source>
</evidence>
<evidence type="ECO:0000259" key="7">
    <source>
        <dbReference type="PROSITE" id="PS50262"/>
    </source>
</evidence>
<dbReference type="CDD" id="cd00637">
    <property type="entry name" value="7tm_classA_rhodopsin-like"/>
    <property type="match status" value="1"/>
</dbReference>
<feature type="transmembrane region" description="Helical" evidence="6">
    <location>
        <begin position="294"/>
        <end position="316"/>
    </location>
</feature>
<dbReference type="SUPFAM" id="SSF81321">
    <property type="entry name" value="Family A G protein-coupled receptor-like"/>
    <property type="match status" value="1"/>
</dbReference>
<evidence type="ECO:0000256" key="2">
    <source>
        <dbReference type="ARBA" id="ARBA00022692"/>
    </source>
</evidence>
<gene>
    <name evidence="8" type="ORF">PILCRDRAFT_819583</name>
</gene>
<dbReference type="AlphaFoldDB" id="A0A0C3FFZ8"/>
<protein>
    <recommendedName>
        <fullName evidence="7">G-protein coupled receptors family 1 profile domain-containing protein</fullName>
    </recommendedName>
</protein>
<dbReference type="PANTHER" id="PTHR23112:SF37">
    <property type="entry name" value="G PROTEIN-COUPLED RECEPTOR GPR1"/>
    <property type="match status" value="1"/>
</dbReference>
<dbReference type="STRING" id="765440.A0A0C3FFZ8"/>
<evidence type="ECO:0000256" key="1">
    <source>
        <dbReference type="ARBA" id="ARBA00004141"/>
    </source>
</evidence>
<dbReference type="GO" id="GO:0004930">
    <property type="term" value="F:G protein-coupled receptor activity"/>
    <property type="evidence" value="ECO:0007669"/>
    <property type="project" value="TreeGrafter"/>
</dbReference>
<feature type="transmembrane region" description="Helical" evidence="6">
    <location>
        <begin position="203"/>
        <end position="223"/>
    </location>
</feature>
<proteinExistence type="predicted"/>
<feature type="domain" description="G-protein coupled receptors family 1 profile" evidence="7">
    <location>
        <begin position="52"/>
        <end position="314"/>
    </location>
</feature>
<feature type="transmembrane region" description="Helical" evidence="6">
    <location>
        <begin position="37"/>
        <end position="61"/>
    </location>
</feature>
<name>A0A0C3FFZ8_PILCF</name>
<dbReference type="GO" id="GO:0005886">
    <property type="term" value="C:plasma membrane"/>
    <property type="evidence" value="ECO:0007669"/>
    <property type="project" value="TreeGrafter"/>
</dbReference>
<dbReference type="OrthoDB" id="100006at2759"/>
<feature type="region of interest" description="Disordered" evidence="5">
    <location>
        <begin position="348"/>
        <end position="389"/>
    </location>
</feature>
<keyword evidence="2 6" id="KW-0812">Transmembrane</keyword>
<dbReference type="InParanoid" id="A0A0C3FFZ8"/>
<dbReference type="PANTHER" id="PTHR23112">
    <property type="entry name" value="G PROTEIN-COUPLED RECEPTOR 157-RELATED"/>
    <property type="match status" value="1"/>
</dbReference>
<sequence>MSNLNGSICTPEEQARAIGPTSGIFCLTRGQSIGLAFTAEAGCVSLVAVVGVFLLILRKYIRHVKLIQRPTDLYMLSLFTSDLLQAMGAVLDIKWVHEGKVYVGGYCTAQGVIQQLGETAVAMATLTIAIHTLIVVMWGKLKHQLIVAYIVVACIWLYVIIFVAVTVSIHTRGSSHYETPTPYWCWIGDGTRYDAERIAGEYLWLWITLFVSILAYIPLFFWAQGNITVSTEHWWEITFHSSKENIQGIDPDGRRRRSLGMIAYPLVYSVIVLPLSVVRWITGFGTNTHQMSSVATFIVISIYSLSGALNAMLFLLTRSDLLLLGNTSSVPSKGLGLAPGIALAVGTDRPSGATDADSTRSRIKSRQPPLDVEDEGWQLPTIEHPSEET</sequence>
<dbReference type="EMBL" id="KN832991">
    <property type="protein sequence ID" value="KIM83330.1"/>
    <property type="molecule type" value="Genomic_DNA"/>
</dbReference>
<evidence type="ECO:0000256" key="4">
    <source>
        <dbReference type="ARBA" id="ARBA00023136"/>
    </source>
</evidence>
<keyword evidence="9" id="KW-1185">Reference proteome</keyword>
<reference evidence="8 9" key="1">
    <citation type="submission" date="2014-04" db="EMBL/GenBank/DDBJ databases">
        <authorList>
            <consortium name="DOE Joint Genome Institute"/>
            <person name="Kuo A."/>
            <person name="Tarkka M."/>
            <person name="Buscot F."/>
            <person name="Kohler A."/>
            <person name="Nagy L.G."/>
            <person name="Floudas D."/>
            <person name="Copeland A."/>
            <person name="Barry K.W."/>
            <person name="Cichocki N."/>
            <person name="Veneault-Fourrey C."/>
            <person name="LaButti K."/>
            <person name="Lindquist E.A."/>
            <person name="Lipzen A."/>
            <person name="Lundell T."/>
            <person name="Morin E."/>
            <person name="Murat C."/>
            <person name="Sun H."/>
            <person name="Tunlid A."/>
            <person name="Henrissat B."/>
            <person name="Grigoriev I.V."/>
            <person name="Hibbett D.S."/>
            <person name="Martin F."/>
            <person name="Nordberg H.P."/>
            <person name="Cantor M.N."/>
            <person name="Hua S.X."/>
        </authorList>
    </citation>
    <scope>NUCLEOTIDE SEQUENCE [LARGE SCALE GENOMIC DNA]</scope>
    <source>
        <strain evidence="8 9">F 1598</strain>
    </source>
</reference>
<keyword evidence="3 6" id="KW-1133">Transmembrane helix</keyword>
<comment type="subcellular location">
    <subcellularLocation>
        <location evidence="1">Membrane</location>
        <topology evidence="1">Multi-pass membrane protein</topology>
    </subcellularLocation>
</comment>
<feature type="transmembrane region" description="Helical" evidence="6">
    <location>
        <begin position="120"/>
        <end position="139"/>
    </location>
</feature>
<dbReference type="Gene3D" id="1.20.1070.10">
    <property type="entry name" value="Rhodopsin 7-helix transmembrane proteins"/>
    <property type="match status" value="1"/>
</dbReference>
<evidence type="ECO:0000313" key="8">
    <source>
        <dbReference type="EMBL" id="KIM83330.1"/>
    </source>
</evidence>
<keyword evidence="4 6" id="KW-0472">Membrane</keyword>
<dbReference type="GO" id="GO:0007189">
    <property type="term" value="P:adenylate cyclase-activating G protein-coupled receptor signaling pathway"/>
    <property type="evidence" value="ECO:0007669"/>
    <property type="project" value="TreeGrafter"/>
</dbReference>
<dbReference type="Proteomes" id="UP000054166">
    <property type="component" value="Unassembled WGS sequence"/>
</dbReference>